<proteinExistence type="predicted"/>
<comment type="caution">
    <text evidence="1">The sequence shown here is derived from an EMBL/GenBank/DDBJ whole genome shotgun (WGS) entry which is preliminary data.</text>
</comment>
<evidence type="ECO:0000313" key="1">
    <source>
        <dbReference type="EMBL" id="KAJ8007201.1"/>
    </source>
</evidence>
<dbReference type="EMBL" id="CM055736">
    <property type="protein sequence ID" value="KAJ8007201.1"/>
    <property type="molecule type" value="Genomic_DNA"/>
</dbReference>
<accession>A0ACC2GU64</accession>
<dbReference type="Proteomes" id="UP001157502">
    <property type="component" value="Chromosome 9"/>
</dbReference>
<keyword evidence="2" id="KW-1185">Reference proteome</keyword>
<gene>
    <name evidence="1" type="ORF">DPEC_G00115070</name>
</gene>
<organism evidence="1 2">
    <name type="scientific">Dallia pectoralis</name>
    <name type="common">Alaska blackfish</name>
    <dbReference type="NCBI Taxonomy" id="75939"/>
    <lineage>
        <taxon>Eukaryota</taxon>
        <taxon>Metazoa</taxon>
        <taxon>Chordata</taxon>
        <taxon>Craniata</taxon>
        <taxon>Vertebrata</taxon>
        <taxon>Euteleostomi</taxon>
        <taxon>Actinopterygii</taxon>
        <taxon>Neopterygii</taxon>
        <taxon>Teleostei</taxon>
        <taxon>Protacanthopterygii</taxon>
        <taxon>Esociformes</taxon>
        <taxon>Umbridae</taxon>
        <taxon>Dallia</taxon>
    </lineage>
</organism>
<evidence type="ECO:0000313" key="2">
    <source>
        <dbReference type="Proteomes" id="UP001157502"/>
    </source>
</evidence>
<sequence length="136" mass="14974">MGGMEQWLLRRVLRFLWLLVLGRKNVSCAETQLAAINILPQAAVLHRAPPPTLNPPPSRSSIQTLSRCWPVRPGGPQRTRWESTSGLLPLTPKPPVTCKGAQMQTDALTEEEMEGVRTLGVQRNINGALHLHIAAC</sequence>
<name>A0ACC2GU64_DALPE</name>
<reference evidence="1" key="1">
    <citation type="submission" date="2021-05" db="EMBL/GenBank/DDBJ databases">
        <authorList>
            <person name="Pan Q."/>
            <person name="Jouanno E."/>
            <person name="Zahm M."/>
            <person name="Klopp C."/>
            <person name="Cabau C."/>
            <person name="Louis A."/>
            <person name="Berthelot C."/>
            <person name="Parey E."/>
            <person name="Roest Crollius H."/>
            <person name="Montfort J."/>
            <person name="Robinson-Rechavi M."/>
            <person name="Bouchez O."/>
            <person name="Lampietro C."/>
            <person name="Lopez Roques C."/>
            <person name="Donnadieu C."/>
            <person name="Postlethwait J."/>
            <person name="Bobe J."/>
            <person name="Dillon D."/>
            <person name="Chandos A."/>
            <person name="von Hippel F."/>
            <person name="Guiguen Y."/>
        </authorList>
    </citation>
    <scope>NUCLEOTIDE SEQUENCE</scope>
    <source>
        <strain evidence="1">YG-Jan2019</strain>
    </source>
</reference>
<protein>
    <submittedName>
        <fullName evidence="1">Uncharacterized protein</fullName>
    </submittedName>
</protein>